<dbReference type="GO" id="GO:0007229">
    <property type="term" value="P:integrin-mediated signaling pathway"/>
    <property type="evidence" value="ECO:0007669"/>
    <property type="project" value="TreeGrafter"/>
</dbReference>
<keyword evidence="6" id="KW-1015">Disulfide bond</keyword>
<evidence type="ECO:0000256" key="4">
    <source>
        <dbReference type="ARBA" id="ARBA00022837"/>
    </source>
</evidence>
<dbReference type="Gene3D" id="2.60.40.1510">
    <property type="entry name" value="ntegrin, alpha v. Chain A, domain 3"/>
    <property type="match status" value="1"/>
</dbReference>
<keyword evidence="1" id="KW-0245">EGF-like domain</keyword>
<keyword evidence="7" id="KW-0325">Glycoprotein</keyword>
<dbReference type="Pfam" id="PF07965">
    <property type="entry name" value="Integrin_B_tail"/>
    <property type="match status" value="1"/>
</dbReference>
<dbReference type="FunFam" id="2.60.40.2030:FF:000004">
    <property type="entry name" value="Integrin beta"/>
    <property type="match status" value="1"/>
</dbReference>
<keyword evidence="5 8" id="KW-1133">Transmembrane helix</keyword>
<dbReference type="Pfam" id="PF03160">
    <property type="entry name" value="Calx-beta"/>
    <property type="match status" value="1"/>
</dbReference>
<dbReference type="SUPFAM" id="SSF141072">
    <property type="entry name" value="CalX-like"/>
    <property type="match status" value="1"/>
</dbReference>
<dbReference type="SMART" id="SM00060">
    <property type="entry name" value="FN3"/>
    <property type="match status" value="4"/>
</dbReference>
<dbReference type="Gene3D" id="2.60.40.2030">
    <property type="match status" value="1"/>
</dbReference>
<keyword evidence="4" id="KW-0106">Calcium</keyword>
<dbReference type="Gene3D" id="3.40.50.410">
    <property type="entry name" value="von Willebrand factor, type A domain"/>
    <property type="match status" value="1"/>
</dbReference>
<dbReference type="Proteomes" id="UP000694413">
    <property type="component" value="Unassembled WGS sequence"/>
</dbReference>
<dbReference type="FunFam" id="2.60.40.10:FF:000146">
    <property type="entry name" value="Integrin beta"/>
    <property type="match status" value="2"/>
</dbReference>
<evidence type="ECO:0000256" key="1">
    <source>
        <dbReference type="ARBA" id="ARBA00022536"/>
    </source>
</evidence>
<reference evidence="10" key="1">
    <citation type="submission" date="2025-08" db="UniProtKB">
        <authorList>
            <consortium name="Ensembl"/>
        </authorList>
    </citation>
    <scope>IDENTIFICATION</scope>
</reference>
<dbReference type="SUPFAM" id="SSF49265">
    <property type="entry name" value="Fibronectin type III"/>
    <property type="match status" value="2"/>
</dbReference>
<dbReference type="Gene3D" id="2.10.25.10">
    <property type="entry name" value="Laminin"/>
    <property type="match status" value="1"/>
</dbReference>
<dbReference type="GO" id="GO:0098609">
    <property type="term" value="P:cell-cell adhesion"/>
    <property type="evidence" value="ECO:0007669"/>
    <property type="project" value="TreeGrafter"/>
</dbReference>
<dbReference type="Gene3D" id="4.10.1240.30">
    <property type="match status" value="1"/>
</dbReference>
<keyword evidence="8" id="KW-0812">Transmembrane</keyword>
<organism evidence="10 11">
    <name type="scientific">Zonotrichia albicollis</name>
    <name type="common">White-throated sparrow</name>
    <name type="synonym">Fringilla albicollis</name>
    <dbReference type="NCBI Taxonomy" id="44394"/>
    <lineage>
        <taxon>Eukaryota</taxon>
        <taxon>Metazoa</taxon>
        <taxon>Chordata</taxon>
        <taxon>Craniata</taxon>
        <taxon>Vertebrata</taxon>
        <taxon>Euteleostomi</taxon>
        <taxon>Archelosauria</taxon>
        <taxon>Archosauria</taxon>
        <taxon>Dinosauria</taxon>
        <taxon>Saurischia</taxon>
        <taxon>Theropoda</taxon>
        <taxon>Coelurosauria</taxon>
        <taxon>Aves</taxon>
        <taxon>Neognathae</taxon>
        <taxon>Neoaves</taxon>
        <taxon>Telluraves</taxon>
        <taxon>Australaves</taxon>
        <taxon>Passeriformes</taxon>
        <taxon>Passerellidae</taxon>
        <taxon>Zonotrichia</taxon>
    </lineage>
</organism>
<evidence type="ECO:0000256" key="7">
    <source>
        <dbReference type="ARBA" id="ARBA00023180"/>
    </source>
</evidence>
<dbReference type="PRINTS" id="PR01186">
    <property type="entry name" value="INTEGRINB"/>
</dbReference>
<dbReference type="GO" id="GO:0033627">
    <property type="term" value="P:cell adhesion mediated by integrin"/>
    <property type="evidence" value="ECO:0007669"/>
    <property type="project" value="TreeGrafter"/>
</dbReference>
<dbReference type="GO" id="GO:0016477">
    <property type="term" value="P:cell migration"/>
    <property type="evidence" value="ECO:0007669"/>
    <property type="project" value="TreeGrafter"/>
</dbReference>
<dbReference type="InterPro" id="IPR036349">
    <property type="entry name" value="Integrin_bsu_tail_dom_sf"/>
</dbReference>
<dbReference type="InterPro" id="IPR003644">
    <property type="entry name" value="Calx_beta"/>
</dbReference>
<feature type="domain" description="Fibronectin type-III" evidence="9">
    <location>
        <begin position="1152"/>
        <end position="1248"/>
    </location>
</feature>
<feature type="domain" description="Fibronectin type-III" evidence="9">
    <location>
        <begin position="660"/>
        <end position="761"/>
    </location>
</feature>
<dbReference type="PROSITE" id="PS00243">
    <property type="entry name" value="I_EGF_1"/>
    <property type="match status" value="1"/>
</dbReference>
<proteinExistence type="predicted"/>
<dbReference type="InterPro" id="IPR015812">
    <property type="entry name" value="Integrin_bsu"/>
</dbReference>
<dbReference type="InterPro" id="IPR057243">
    <property type="entry name" value="Integrin_I-EGF_CS"/>
</dbReference>
<sequence length="1314" mass="145725">YFPISEIGVLQEDSSNIVELLRTAFERIRSKMDIRADFTPRALKTEFTSPEFEKTESGSFHITRGKVVSPRRALEYVGGQHVCSLPERDRHGVIHVKPTSLSDSLTVSTAVVCDVCPCEQQQELDSPKCSFHGNFVWPCPEPPPARGPAGICNNHGRCECGRCICDMASLYTSSTCEISYSLAVCESIRDCVRCQTWGTGNLKGNCSSCHLQIQMVEELEKEEAGEHCSFQDEDDDCTYHYTLEGDPSVLPNTTVHVQKNKECPPGSFLWLIPLLIFLILLLGLLLLLCWKFCACCKVSVSAGRTVGFKEDHYMLRHSLMSSEHLDTPLVRSGSLKGRDTVRWRIHNNVHRQGIASPAAASPKELVPYGLSLRLARLFTQNLMKQDTREFEQLRKEVEENLNEVFKHIPGCHKVQQTKFRQDHTIVDTVLTAPYSAKADIIKAVEKHVSHEAFNDLKVAPGYYTVTSDQDAQGMVEFQEGVELVDVRVPLFIRDDDDDEKQLQVEAIEVPNGIAKIGRRVVNITIIKEQASSLITFLQPAYSHSRFDKLAKIPVLREIIDNGKSQVTYRTRDLTAKNGRDYLFTEGELVFQPGETRKEVQVPLLELTEIDTLLNNCQLKQFAVDLLHPKYGAKIGRYPQTTVTIADPGRGCSRAVAAGAVGSPPQASPPRCGAQSSILAQKAEARPLLLQLVDLGPPLEARVKYWMQGDPESEAHLIDVKTPSAELTNLYPFSDYEMQVCAYNAVGEGTYSDIIRCRTLEEVPSEPGRLAFNVVSSTVTQLSWGEPAETNGVITAYEVSYGLVNEDNVPIGPLKKVLVEEPKKRVVLIENLRESQPYRYMVKARNGAGWGPQREATINLATQPKRPMSIPIIPDVPIIDAEGGEDYDSYLMYSADVLRSPAGSKRPSVSDDSEHLMNGRVDFSFPGSASGTLTRTANTSYHQLSSHVHQEHRVMGSSSLTRDYSTMLMGHGEYHRDYPGTLLPPIREDAGRTLRPRDVGFRSRAKVKGYYPSIGCRDSIIMTDGSTGMYSRKPLGIPDTPTRLVFSALGPTSLKVSWQEPRCDKEVQGYSVQYQLLSGGDVHRISIPNPSQNSVVVEDLLPNHSYIFKVKAQSEEGWGPEREGVITIESQVDPQSPLSPVPGTPFTLSTPCAPGPLVFTALSPDSLHLSWERPREPNGPILGYRITCEMLHGGGEPRTIYVEGDNLETTLTVPHLSENVPYKFKVQANTTQGFGPEREGLITIESQDRGTVPLSLWSTLFPVTPPVVPSLADGMLVTTQHVESSSSTVTQEFVSHTVLASGTLSQQLERQFYEA</sequence>
<feature type="transmembrane region" description="Helical" evidence="8">
    <location>
        <begin position="268"/>
        <end position="288"/>
    </location>
</feature>
<dbReference type="SUPFAM" id="SSF69687">
    <property type="entry name" value="Integrin beta tail domain"/>
    <property type="match status" value="1"/>
</dbReference>
<evidence type="ECO:0000256" key="8">
    <source>
        <dbReference type="SAM" id="Phobius"/>
    </source>
</evidence>
<dbReference type="GO" id="GO:0009986">
    <property type="term" value="C:cell surface"/>
    <property type="evidence" value="ECO:0007669"/>
    <property type="project" value="TreeGrafter"/>
</dbReference>
<dbReference type="GO" id="GO:0007160">
    <property type="term" value="P:cell-matrix adhesion"/>
    <property type="evidence" value="ECO:0007669"/>
    <property type="project" value="TreeGrafter"/>
</dbReference>
<dbReference type="FunFam" id="2.60.40.10:FF:000424">
    <property type="entry name" value="Integrin beta"/>
    <property type="match status" value="1"/>
</dbReference>
<evidence type="ECO:0000256" key="2">
    <source>
        <dbReference type="ARBA" id="ARBA00022729"/>
    </source>
</evidence>
<dbReference type="PANTHER" id="PTHR10082:SF42">
    <property type="entry name" value="INTEGRIN BETA-4"/>
    <property type="match status" value="1"/>
</dbReference>
<name>A0A8D2N9I0_ZONAL</name>
<dbReference type="InterPro" id="IPR038081">
    <property type="entry name" value="CalX-like_sf"/>
</dbReference>
<dbReference type="Gene3D" id="2.60.40.10">
    <property type="entry name" value="Immunoglobulins"/>
    <property type="match status" value="4"/>
</dbReference>
<dbReference type="SMART" id="SM00237">
    <property type="entry name" value="Calx_beta"/>
    <property type="match status" value="1"/>
</dbReference>
<dbReference type="InterPro" id="IPR036465">
    <property type="entry name" value="vWFA_dom_sf"/>
</dbReference>
<dbReference type="SMART" id="SM01242">
    <property type="entry name" value="Integrin_B_tail"/>
    <property type="match status" value="1"/>
</dbReference>
<keyword evidence="11" id="KW-1185">Reference proteome</keyword>
<evidence type="ECO:0000256" key="6">
    <source>
        <dbReference type="ARBA" id="ARBA00023157"/>
    </source>
</evidence>
<dbReference type="Pfam" id="PF00041">
    <property type="entry name" value="fn3"/>
    <property type="match status" value="3"/>
</dbReference>
<evidence type="ECO:0000259" key="9">
    <source>
        <dbReference type="PROSITE" id="PS50853"/>
    </source>
</evidence>
<dbReference type="InterPro" id="IPR012896">
    <property type="entry name" value="Integrin_bsu_tail"/>
</dbReference>
<dbReference type="GO" id="GO:0008305">
    <property type="term" value="C:integrin complex"/>
    <property type="evidence" value="ECO:0007669"/>
    <property type="project" value="TreeGrafter"/>
</dbReference>
<dbReference type="PANTHER" id="PTHR10082">
    <property type="entry name" value="INTEGRIN BETA SUBUNIT"/>
    <property type="match status" value="1"/>
</dbReference>
<dbReference type="GO" id="GO:0005178">
    <property type="term" value="F:integrin binding"/>
    <property type="evidence" value="ECO:0007669"/>
    <property type="project" value="TreeGrafter"/>
</dbReference>
<evidence type="ECO:0000256" key="3">
    <source>
        <dbReference type="ARBA" id="ARBA00022737"/>
    </source>
</evidence>
<dbReference type="GO" id="GO:0005925">
    <property type="term" value="C:focal adhesion"/>
    <property type="evidence" value="ECO:0007669"/>
    <property type="project" value="TreeGrafter"/>
</dbReference>
<dbReference type="InterPro" id="IPR013783">
    <property type="entry name" value="Ig-like_fold"/>
</dbReference>
<feature type="domain" description="Fibronectin type-III" evidence="9">
    <location>
        <begin position="1039"/>
        <end position="1132"/>
    </location>
</feature>
<dbReference type="PROSITE" id="PS50853">
    <property type="entry name" value="FN3"/>
    <property type="match status" value="4"/>
</dbReference>
<dbReference type="CDD" id="cd00063">
    <property type="entry name" value="FN3"/>
    <property type="match status" value="4"/>
</dbReference>
<protein>
    <recommendedName>
        <fullName evidence="9">Fibronectin type-III domain-containing protein</fullName>
    </recommendedName>
</protein>
<dbReference type="Ensembl" id="ENSZALT00000025647.1">
    <property type="protein sequence ID" value="ENSZALP00000019509.1"/>
    <property type="gene ID" value="ENSZALG00000015392.1"/>
</dbReference>
<keyword evidence="8" id="KW-0472">Membrane</keyword>
<keyword evidence="2" id="KW-0732">Signal</keyword>
<evidence type="ECO:0000256" key="5">
    <source>
        <dbReference type="ARBA" id="ARBA00022989"/>
    </source>
</evidence>
<keyword evidence="3" id="KW-0677">Repeat</keyword>
<evidence type="ECO:0000313" key="10">
    <source>
        <dbReference type="Ensembl" id="ENSZALP00000019509.1"/>
    </source>
</evidence>
<evidence type="ECO:0000313" key="11">
    <source>
        <dbReference type="Proteomes" id="UP000694413"/>
    </source>
</evidence>
<accession>A0A8D2N9I0</accession>
<dbReference type="InterPro" id="IPR003961">
    <property type="entry name" value="FN3_dom"/>
</dbReference>
<dbReference type="InterPro" id="IPR036116">
    <property type="entry name" value="FN3_sf"/>
</dbReference>
<reference evidence="10" key="2">
    <citation type="submission" date="2025-09" db="UniProtKB">
        <authorList>
            <consortium name="Ensembl"/>
        </authorList>
    </citation>
    <scope>IDENTIFICATION</scope>
</reference>
<feature type="domain" description="Fibronectin type-III" evidence="9">
    <location>
        <begin position="765"/>
        <end position="864"/>
    </location>
</feature>